<protein>
    <submittedName>
        <fullName evidence="3">DUF6049 family protein</fullName>
    </submittedName>
</protein>
<keyword evidence="2" id="KW-0472">Membrane</keyword>
<keyword evidence="4" id="KW-1185">Reference proteome</keyword>
<accession>A0ABY5FYV4</accession>
<dbReference type="Gene3D" id="2.60.40.10">
    <property type="entry name" value="Immunoglobulins"/>
    <property type="match status" value="1"/>
</dbReference>
<feature type="transmembrane region" description="Helical" evidence="2">
    <location>
        <begin position="661"/>
        <end position="684"/>
    </location>
</feature>
<keyword evidence="2" id="KW-0812">Transmembrane</keyword>
<dbReference type="EMBL" id="CP101497">
    <property type="protein sequence ID" value="UTT63479.1"/>
    <property type="molecule type" value="Genomic_DNA"/>
</dbReference>
<feature type="transmembrane region" description="Helical" evidence="2">
    <location>
        <begin position="21"/>
        <end position="42"/>
    </location>
</feature>
<sequence>MSAERERAARPALLPMTRASIVTALGVALGLVLGAAIAIAPLPPLGVGDALGGGARAATSDAAEGLAVDLLAAPAATGIVRAGDDLSVRVTVTNTGTEPTGGIVVALGLDGARTASSTELAAWFDGATVASADRRAASATLSSLDPGASAVLDLIVPAERGLLSGAFGARLATVRAAIDDTVVAVDRTAIVWVPSGTTAPEAATTFVAAIATPGERAAFLDAETLAAYTGEAGALTRTLDAVAGRPVLLAIDPRIIASIRRLGAEAPASATAFLGRLSLAPNETFLLPWADADPLATIAAQGIALPAPEGTGLVDPAVTGEEGASPSPSPEPGPTVTLDELTDWPATLEGWSWLDHGALATEGLPVLAEAGTEVLIAPAAALGSAEPVQRTADVHLLRADDALAASARDASLADSQQRFDRSMARVSAMLAATAAAEPGIPTLIALSREQLAGTDRLIDTIAQTVALPWARGAEASAALTRPAVDAVVDAEAADDARAQAVRTALEAEAADRVFASIAVTPTAITDIRRLELLAALSQGWGDRSTEALRGFVTDSTALRASVQVVESSAITLLADRASLPVTVQNDLDVPVRVFVRVEPDTAQLRVVDGRVETLVEPRSQTRARVPVESLTNGQVDITVTVRDAEARVIGTPTRVSLNLQAGWETAGTITVAIALLALLVVGIVRDVRKRRRRAPSDDAVVEPQDAS</sequence>
<gene>
    <name evidence="3" type="ORF">NNL39_05085</name>
</gene>
<dbReference type="Proteomes" id="UP001060039">
    <property type="component" value="Chromosome"/>
</dbReference>
<evidence type="ECO:0000256" key="1">
    <source>
        <dbReference type="SAM" id="MobiDB-lite"/>
    </source>
</evidence>
<dbReference type="InterPro" id="IPR046112">
    <property type="entry name" value="DUF6049"/>
</dbReference>
<evidence type="ECO:0000313" key="3">
    <source>
        <dbReference type="EMBL" id="UTT63479.1"/>
    </source>
</evidence>
<proteinExistence type="predicted"/>
<organism evidence="3 4">
    <name type="scientific">Microcella humidisoli</name>
    <dbReference type="NCBI Taxonomy" id="2963406"/>
    <lineage>
        <taxon>Bacteria</taxon>
        <taxon>Bacillati</taxon>
        <taxon>Actinomycetota</taxon>
        <taxon>Actinomycetes</taxon>
        <taxon>Micrococcales</taxon>
        <taxon>Microbacteriaceae</taxon>
        <taxon>Microcella</taxon>
    </lineage>
</organism>
<reference evidence="3" key="1">
    <citation type="submission" date="2022-07" db="EMBL/GenBank/DDBJ databases">
        <title>Taxonomic analysis of Microcella humidisoli nov. sp., isolated from riverside soil.</title>
        <authorList>
            <person name="Molina K.M."/>
            <person name="Kim S.B."/>
        </authorList>
    </citation>
    <scope>NUCLEOTIDE SEQUENCE</scope>
    <source>
        <strain evidence="3">MMS21-STM10</strain>
    </source>
</reference>
<evidence type="ECO:0000313" key="4">
    <source>
        <dbReference type="Proteomes" id="UP001060039"/>
    </source>
</evidence>
<dbReference type="InterPro" id="IPR013783">
    <property type="entry name" value="Ig-like_fold"/>
</dbReference>
<name>A0ABY5FYV4_9MICO</name>
<keyword evidence="2" id="KW-1133">Transmembrane helix</keyword>
<dbReference type="RefSeq" id="WP_255160610.1">
    <property type="nucleotide sequence ID" value="NZ_CP101497.1"/>
</dbReference>
<evidence type="ECO:0000256" key="2">
    <source>
        <dbReference type="SAM" id="Phobius"/>
    </source>
</evidence>
<dbReference type="Pfam" id="PF19516">
    <property type="entry name" value="DUF6049"/>
    <property type="match status" value="1"/>
</dbReference>
<feature type="region of interest" description="Disordered" evidence="1">
    <location>
        <begin position="310"/>
        <end position="335"/>
    </location>
</feature>